<gene>
    <name evidence="1" type="ORF">NUW58_g3642</name>
</gene>
<sequence length="843" mass="94006">MEVIGAIASFVAIGQAIGVAPKIIKTLQSFTNASKELTALIDELEHLYVFYDHMKENVDLFSNSSPLLRVDEPPYLKLVRTDLESLIAELQRLSDWCLTESVDGLKASKLRWWRKRKEVTKLRDECYKRRQQLEHIYMIKQAEITVQIHTRISENDEHSHREPSLLQSSNDDHPAVLPCPVEEGAIVTQTRINPEIAIPASEETIGRRCRCPCHARGIPMPKRYSLRIPLGGYGFLSYQSQTTPGGQCRVNCCAATQSFAALQFRIPIRPGSLAVTGLFKFGFPFSIYTSLTPTIGFLMAGNGLTLGRACYMGRPSDLNQWLSQSAGSILAVDEFGVSVLQSIVSHGGYSLLTYCISTWPQLIKGSTEARQAVHEARLRLSFYRGLRASDQFHLEKFMRFMEVEDDGPDVIDIICSENPIQELNRALHDTPDILTNRSRYGDNTILHFACRFDDVGLVQHLLDLGVPLDVKNDEGDAPLHCAVWSCAWQSAELLVKKSCDINATNAMGYTPLSLAIRHSNETGAVYFAKILLSRAPTEKTNGGYSKCCSGPGGAHCINLRDVGGLTPLAIGILDGNELLVSFLRKVDASAESVDENGWNILHLVSLYGDAWACQLAEGLEISSIDIRTTTHSGMTPLGYFRGHVYFCSKDSADRTDALWLKNVFRDNPHEDQVSEEKSIAFERLLRSVRDRMLAQEIEALELIISNIRALDFSSARDQLKGLAEGKIKAKIYDEAETFRAIDLDVREGRLELAIESIEEFIEASRDRMRVSPFDEEINEWELSDSGSENSDDFSEDDDEFDVETESEGDADWASSEDGGVAEDPECGVDEDREEDGWDTADEG</sequence>
<organism evidence="1 2">
    <name type="scientific">Xylaria curta</name>
    <dbReference type="NCBI Taxonomy" id="42375"/>
    <lineage>
        <taxon>Eukaryota</taxon>
        <taxon>Fungi</taxon>
        <taxon>Dikarya</taxon>
        <taxon>Ascomycota</taxon>
        <taxon>Pezizomycotina</taxon>
        <taxon>Sordariomycetes</taxon>
        <taxon>Xylariomycetidae</taxon>
        <taxon>Xylariales</taxon>
        <taxon>Xylariaceae</taxon>
        <taxon>Xylaria</taxon>
    </lineage>
</organism>
<keyword evidence="2" id="KW-1185">Reference proteome</keyword>
<comment type="caution">
    <text evidence="1">The sequence shown here is derived from an EMBL/GenBank/DDBJ whole genome shotgun (WGS) entry which is preliminary data.</text>
</comment>
<dbReference type="EMBL" id="JAPDGR010000567">
    <property type="protein sequence ID" value="KAJ2989099.1"/>
    <property type="molecule type" value="Genomic_DNA"/>
</dbReference>
<accession>A0ACC1PBJ9</accession>
<protein>
    <submittedName>
        <fullName evidence="1">Uncharacterized protein</fullName>
    </submittedName>
</protein>
<reference evidence="1" key="1">
    <citation type="submission" date="2022-10" db="EMBL/GenBank/DDBJ databases">
        <title>Genome Sequence of Xylaria curta.</title>
        <authorList>
            <person name="Buettner E."/>
        </authorList>
    </citation>
    <scope>NUCLEOTIDE SEQUENCE</scope>
    <source>
        <strain evidence="1">Babe10</strain>
    </source>
</reference>
<evidence type="ECO:0000313" key="1">
    <source>
        <dbReference type="EMBL" id="KAJ2989099.1"/>
    </source>
</evidence>
<dbReference type="Proteomes" id="UP001143856">
    <property type="component" value="Unassembled WGS sequence"/>
</dbReference>
<evidence type="ECO:0000313" key="2">
    <source>
        <dbReference type="Proteomes" id="UP001143856"/>
    </source>
</evidence>
<proteinExistence type="predicted"/>
<name>A0ACC1PBJ9_9PEZI</name>